<sequence>MVFNVDSTLSIPTCENSFRFTEESQISIMSDTVSGSACVNASSFCDHPNAFEPAFEGLHVKHSTKNETVNKSSPLRSTGINRAGTSNTTSASDTHCNSRKNNNAVKNFIYNGCSPTRSNCLCDSSSAQSANSVLRLPMSEVQDAADCSLLQQTSSTGGQSLGRSKHPKDQNIECGRSPSQAERSENNNQRSNLVADVRGPAVANRQKLRDRRRSRRESLNWGCIYFSPSGRGLHLWCGVISMAVVYHMWVIIYRYVFAEICRETIHIWFPLDYLADFLYMVDMVVSIRTGFLEDGVMQYNSKRMRIHYINSTQFYVDCLSLLPLDFLYLSVGFNSMLRIFRLCKLYKFWQFLDRAERHSTYPNIMRSAKLLFYYLTILHWNACVFKLVNDFCDGLWDPTITKRHEHGNSSRTSKYAETVMKHSFNASNAIAETDVSDHEYVHSLYWGLLSLISIGSVHKPNGLLSYLFLISQGILGVLLFATVLGHVSNIVAHVSAGQKEFQGKLN</sequence>
<name>A0A8E0S3Q2_9TREM</name>
<dbReference type="GO" id="GO:0044877">
    <property type="term" value="F:protein-containing complex binding"/>
    <property type="evidence" value="ECO:0007669"/>
    <property type="project" value="TreeGrafter"/>
</dbReference>
<evidence type="ECO:0000313" key="9">
    <source>
        <dbReference type="Proteomes" id="UP000728185"/>
    </source>
</evidence>
<evidence type="ECO:0000259" key="7">
    <source>
        <dbReference type="Pfam" id="PF00520"/>
    </source>
</evidence>
<dbReference type="GO" id="GO:0005222">
    <property type="term" value="F:intracellularly cAMP-activated cation channel activity"/>
    <property type="evidence" value="ECO:0007669"/>
    <property type="project" value="TreeGrafter"/>
</dbReference>
<dbReference type="PANTHER" id="PTHR45638:SF4">
    <property type="entry name" value="CYCLIC NUCLEOTIDE-BINDING DOMAIN-CONTAINING PROTEIN"/>
    <property type="match status" value="1"/>
</dbReference>
<keyword evidence="2 6" id="KW-0812">Transmembrane</keyword>
<keyword evidence="9" id="KW-1185">Reference proteome</keyword>
<feature type="domain" description="Ion transport" evidence="7">
    <location>
        <begin position="236"/>
        <end position="495"/>
    </location>
</feature>
<proteinExistence type="predicted"/>
<organism evidence="8 9">
    <name type="scientific">Fasciolopsis buskii</name>
    <dbReference type="NCBI Taxonomy" id="27845"/>
    <lineage>
        <taxon>Eukaryota</taxon>
        <taxon>Metazoa</taxon>
        <taxon>Spiralia</taxon>
        <taxon>Lophotrochozoa</taxon>
        <taxon>Platyhelminthes</taxon>
        <taxon>Trematoda</taxon>
        <taxon>Digenea</taxon>
        <taxon>Plagiorchiida</taxon>
        <taxon>Echinostomata</taxon>
        <taxon>Echinostomatoidea</taxon>
        <taxon>Fasciolidae</taxon>
        <taxon>Fasciolopsis</taxon>
    </lineage>
</organism>
<feature type="compositionally biased region" description="Polar residues" evidence="5">
    <location>
        <begin position="177"/>
        <end position="192"/>
    </location>
</feature>
<dbReference type="GO" id="GO:0005886">
    <property type="term" value="C:plasma membrane"/>
    <property type="evidence" value="ECO:0007669"/>
    <property type="project" value="TreeGrafter"/>
</dbReference>
<feature type="transmembrane region" description="Helical" evidence="6">
    <location>
        <begin position="463"/>
        <end position="484"/>
    </location>
</feature>
<dbReference type="PRINTS" id="PR01463">
    <property type="entry name" value="EAGCHANLFMLY"/>
</dbReference>
<dbReference type="InterPro" id="IPR005821">
    <property type="entry name" value="Ion_trans_dom"/>
</dbReference>
<evidence type="ECO:0000256" key="6">
    <source>
        <dbReference type="SAM" id="Phobius"/>
    </source>
</evidence>
<dbReference type="Pfam" id="PF00520">
    <property type="entry name" value="Ion_trans"/>
    <property type="match status" value="1"/>
</dbReference>
<keyword evidence="3 6" id="KW-1133">Transmembrane helix</keyword>
<evidence type="ECO:0000313" key="8">
    <source>
        <dbReference type="EMBL" id="KAA0200848.1"/>
    </source>
</evidence>
<keyword evidence="4 6" id="KW-0472">Membrane</keyword>
<evidence type="ECO:0000256" key="4">
    <source>
        <dbReference type="ARBA" id="ARBA00023136"/>
    </source>
</evidence>
<protein>
    <submittedName>
        <fullName evidence="8">Putative Cyclic nucleotide-gated cation channel</fullName>
    </submittedName>
</protein>
<dbReference type="PANTHER" id="PTHR45638">
    <property type="entry name" value="CYCLIC NUCLEOTIDE-GATED CATION CHANNEL SUBUNIT A"/>
    <property type="match status" value="1"/>
</dbReference>
<feature type="transmembrane region" description="Helical" evidence="6">
    <location>
        <begin position="233"/>
        <end position="252"/>
    </location>
</feature>
<evidence type="ECO:0000256" key="2">
    <source>
        <dbReference type="ARBA" id="ARBA00022692"/>
    </source>
</evidence>
<feature type="region of interest" description="Disordered" evidence="5">
    <location>
        <begin position="65"/>
        <end position="97"/>
    </location>
</feature>
<feature type="compositionally biased region" description="Polar residues" evidence="5">
    <location>
        <begin position="66"/>
        <end position="97"/>
    </location>
</feature>
<feature type="region of interest" description="Disordered" evidence="5">
    <location>
        <begin position="154"/>
        <end position="196"/>
    </location>
</feature>
<accession>A0A8E0S3Q2</accession>
<dbReference type="GO" id="GO:0005249">
    <property type="term" value="F:voltage-gated potassium channel activity"/>
    <property type="evidence" value="ECO:0007669"/>
    <property type="project" value="InterPro"/>
</dbReference>
<dbReference type="InterPro" id="IPR050866">
    <property type="entry name" value="CNG_cation_channel"/>
</dbReference>
<dbReference type="SUPFAM" id="SSF81324">
    <property type="entry name" value="Voltage-gated potassium channels"/>
    <property type="match status" value="1"/>
</dbReference>
<evidence type="ECO:0000256" key="3">
    <source>
        <dbReference type="ARBA" id="ARBA00022989"/>
    </source>
</evidence>
<dbReference type="AlphaFoldDB" id="A0A8E0S3Q2"/>
<comment type="caution">
    <text evidence="8">The sequence shown here is derived from an EMBL/GenBank/DDBJ whole genome shotgun (WGS) entry which is preliminary data.</text>
</comment>
<evidence type="ECO:0000256" key="1">
    <source>
        <dbReference type="ARBA" id="ARBA00004141"/>
    </source>
</evidence>
<reference evidence="8" key="1">
    <citation type="submission" date="2019-05" db="EMBL/GenBank/DDBJ databases">
        <title>Annotation for the trematode Fasciolopsis buski.</title>
        <authorList>
            <person name="Choi Y.-J."/>
        </authorList>
    </citation>
    <scope>NUCLEOTIDE SEQUENCE</scope>
    <source>
        <strain evidence="8">HT</strain>
        <tissue evidence="8">Whole worm</tissue>
    </source>
</reference>
<gene>
    <name evidence="8" type="ORF">FBUS_00517</name>
</gene>
<dbReference type="Proteomes" id="UP000728185">
    <property type="component" value="Unassembled WGS sequence"/>
</dbReference>
<dbReference type="GO" id="GO:0030553">
    <property type="term" value="F:cGMP binding"/>
    <property type="evidence" value="ECO:0007669"/>
    <property type="project" value="TreeGrafter"/>
</dbReference>
<dbReference type="InterPro" id="IPR003938">
    <property type="entry name" value="K_chnl_volt-dep_EAG/ELK/ERG"/>
</dbReference>
<dbReference type="EMBL" id="LUCM01000241">
    <property type="protein sequence ID" value="KAA0200848.1"/>
    <property type="molecule type" value="Genomic_DNA"/>
</dbReference>
<dbReference type="GO" id="GO:0017071">
    <property type="term" value="C:intracellular cyclic nucleotide activated cation channel complex"/>
    <property type="evidence" value="ECO:0007669"/>
    <property type="project" value="TreeGrafter"/>
</dbReference>
<dbReference type="OrthoDB" id="421226at2759"/>
<evidence type="ECO:0000256" key="5">
    <source>
        <dbReference type="SAM" id="MobiDB-lite"/>
    </source>
</evidence>
<dbReference type="Gene3D" id="1.10.287.70">
    <property type="match status" value="1"/>
</dbReference>
<dbReference type="GO" id="GO:0005223">
    <property type="term" value="F:intracellularly cGMP-activated cation channel activity"/>
    <property type="evidence" value="ECO:0007669"/>
    <property type="project" value="TreeGrafter"/>
</dbReference>
<comment type="subcellular location">
    <subcellularLocation>
        <location evidence="1">Membrane</location>
        <topology evidence="1">Multi-pass membrane protein</topology>
    </subcellularLocation>
</comment>